<name>A0ABY6ZUP1_9PSED</name>
<dbReference type="PROSITE" id="PS50035">
    <property type="entry name" value="PLD"/>
    <property type="match status" value="2"/>
</dbReference>
<accession>A0ABY6ZUP1</accession>
<dbReference type="CDD" id="cd09159">
    <property type="entry name" value="PLDc_ybhO_like_2"/>
    <property type="match status" value="1"/>
</dbReference>
<dbReference type="EMBL" id="CP113432">
    <property type="protein sequence ID" value="WAI48662.1"/>
    <property type="molecule type" value="Genomic_DNA"/>
</dbReference>
<proteinExistence type="predicted"/>
<dbReference type="RefSeq" id="WP_254470384.1">
    <property type="nucleotide sequence ID" value="NZ_CP113432.1"/>
</dbReference>
<dbReference type="Pfam" id="PF13091">
    <property type="entry name" value="PLDc_2"/>
    <property type="match status" value="2"/>
</dbReference>
<reference evidence="2" key="1">
    <citation type="submission" date="2022-11" db="EMBL/GenBank/DDBJ databases">
        <title>Pseudomonas triclosanedens sp. nov., a triclosan degrader isolated from activated sludge.</title>
        <authorList>
            <person name="Yin Y."/>
            <person name="Lu Z."/>
        </authorList>
    </citation>
    <scope>NUCLEOTIDE SEQUENCE</scope>
    <source>
        <strain evidence="2">ZM23</strain>
    </source>
</reference>
<evidence type="ECO:0000313" key="3">
    <source>
        <dbReference type="Proteomes" id="UP001163624"/>
    </source>
</evidence>
<dbReference type="PANTHER" id="PTHR21248:SF23">
    <property type="entry name" value="CARDIOLIPIN SYNTHASE B"/>
    <property type="match status" value="1"/>
</dbReference>
<dbReference type="PANTHER" id="PTHR21248">
    <property type="entry name" value="CARDIOLIPIN SYNTHASE"/>
    <property type="match status" value="1"/>
</dbReference>
<keyword evidence="3" id="KW-1185">Reference proteome</keyword>
<protein>
    <submittedName>
        <fullName evidence="2">Phospholipase D-like domain-containing protein</fullName>
    </submittedName>
</protein>
<dbReference type="CDD" id="cd09110">
    <property type="entry name" value="PLDc_CLS_1"/>
    <property type="match status" value="1"/>
</dbReference>
<gene>
    <name evidence="2" type="ORF">OU419_23325</name>
</gene>
<organism evidence="2 3">
    <name type="scientific">Pseudomonas triclosanedens</name>
    <dbReference type="NCBI Taxonomy" id="2961893"/>
    <lineage>
        <taxon>Bacteria</taxon>
        <taxon>Pseudomonadati</taxon>
        <taxon>Pseudomonadota</taxon>
        <taxon>Gammaproteobacteria</taxon>
        <taxon>Pseudomonadales</taxon>
        <taxon>Pseudomonadaceae</taxon>
        <taxon>Pseudomonas</taxon>
    </lineage>
</organism>
<dbReference type="Proteomes" id="UP001163624">
    <property type="component" value="Chromosome"/>
</dbReference>
<evidence type="ECO:0000313" key="2">
    <source>
        <dbReference type="EMBL" id="WAI48662.1"/>
    </source>
</evidence>
<dbReference type="SMART" id="SM00155">
    <property type="entry name" value="PLDc"/>
    <property type="match status" value="2"/>
</dbReference>
<dbReference type="InterPro" id="IPR025202">
    <property type="entry name" value="PLD-like_dom"/>
</dbReference>
<dbReference type="Gene3D" id="3.30.870.10">
    <property type="entry name" value="Endonuclease Chain A"/>
    <property type="match status" value="2"/>
</dbReference>
<dbReference type="SUPFAM" id="SSF56024">
    <property type="entry name" value="Phospholipase D/nuclease"/>
    <property type="match status" value="2"/>
</dbReference>
<evidence type="ECO:0000259" key="1">
    <source>
        <dbReference type="PROSITE" id="PS50035"/>
    </source>
</evidence>
<feature type="domain" description="PLD phosphodiesterase" evidence="1">
    <location>
        <begin position="109"/>
        <end position="136"/>
    </location>
</feature>
<feature type="domain" description="PLD phosphodiesterase" evidence="1">
    <location>
        <begin position="291"/>
        <end position="317"/>
    </location>
</feature>
<sequence length="385" mass="44784">MSGPVFPWRSGNRFALLCDGERFFPSMLGAIDSAERQVELELYLVESGSCSEALLDRLLAARQRGVRVRCLFDAFGSLKLANAWVQQLQAAGGEFRRYNPLRWRGGLRNLYRDHRKLLLVDERVAFVGGTGATDEFWSARNNTSDWHEVMVQMSGPVVVDWQRLFERQWHATFGVRAWRPREEVLLDRLPPMPSEGQGLARVAYADASQHRDIVQALIRSIRGARQRIWLATPYFLPTWKVRRALRKAAQRGVDVRLLLTGRLTDHAPVRYAGQRYYPRLLRAGIRIFEYQPRFLHLKMVLVDDWVSVGSCNFDHWNLRFNLEANVEAFDPSFTQAAAECLSADFSQSREIDLGCWHARPWWKRLRERLWGSLDRLVVNFLDRRR</sequence>
<dbReference type="InterPro" id="IPR001736">
    <property type="entry name" value="PLipase_D/transphosphatidylase"/>
</dbReference>